<reference evidence="5 6" key="1">
    <citation type="submission" date="2021-02" db="EMBL/GenBank/DDBJ databases">
        <title>De Novo genome assembly of isolated myxobacteria.</title>
        <authorList>
            <person name="Stevens D.C."/>
        </authorList>
    </citation>
    <scope>NUCLEOTIDE SEQUENCE [LARGE SCALE GENOMIC DNA]</scope>
    <source>
        <strain evidence="6">SCPEA02</strain>
    </source>
</reference>
<dbReference type="InterPro" id="IPR050221">
    <property type="entry name" value="26S_Proteasome_ATPase"/>
</dbReference>
<evidence type="ECO:0000256" key="1">
    <source>
        <dbReference type="ARBA" id="ARBA00006914"/>
    </source>
</evidence>
<dbReference type="PANTHER" id="PTHR23073">
    <property type="entry name" value="26S PROTEASOME REGULATORY SUBUNIT"/>
    <property type="match status" value="1"/>
</dbReference>
<dbReference type="SMART" id="SM00382">
    <property type="entry name" value="AAA"/>
    <property type="match status" value="1"/>
</dbReference>
<organism evidence="5 6">
    <name type="scientific">Pyxidicoccus parkwayensis</name>
    <dbReference type="NCBI Taxonomy" id="2813578"/>
    <lineage>
        <taxon>Bacteria</taxon>
        <taxon>Pseudomonadati</taxon>
        <taxon>Myxococcota</taxon>
        <taxon>Myxococcia</taxon>
        <taxon>Myxococcales</taxon>
        <taxon>Cystobacterineae</taxon>
        <taxon>Myxococcaceae</taxon>
        <taxon>Pyxidicoccus</taxon>
    </lineage>
</organism>
<comment type="similarity">
    <text evidence="1">Belongs to the AAA ATPase family.</text>
</comment>
<dbReference type="SUPFAM" id="SSF52540">
    <property type="entry name" value="P-loop containing nucleoside triphosphate hydrolases"/>
    <property type="match status" value="1"/>
</dbReference>
<dbReference type="Pfam" id="PF00004">
    <property type="entry name" value="AAA"/>
    <property type="match status" value="1"/>
</dbReference>
<keyword evidence="3 5" id="KW-0067">ATP-binding</keyword>
<evidence type="ECO:0000313" key="5">
    <source>
        <dbReference type="EMBL" id="QSQ27591.1"/>
    </source>
</evidence>
<evidence type="ECO:0000256" key="3">
    <source>
        <dbReference type="ARBA" id="ARBA00022840"/>
    </source>
</evidence>
<sequence>MSTRSNDQSWSEANRRHLTASLGVVRAYLYRHARTSGAQVPAGADDVDAARAALDNAETALPAPSAMSVLVAAFGLSHFERDVLLCSAGLELDSGFAAACAAAQGEPRRAFPTFGMALSALPDAHWSALTPVAPLRQWELVSVSPVEGLTHGALRIDERVLHYLAGLSYLDPRLRDIVFPVPPGAALPPSHEALVGRIQRAWENGAGLDEAPVVQLCGPESEGAQAVASAACSAMGLGLHVLRASHLPAPLDERAALGRLWEREALLSGSGLLLECEESAGPEVLRAAVSFAERVRGAVFLSSREPLRLRGRPALHLDVRRPTRDEQRVLWRDALGPAASRVDGVVERVVTQFDLSMRSIRAAGAEVRGQVGDGEGSTLGDALWSACRLQARPRLEDLAQRIEPSADWDALVLPEAQKSLLRQVAACVRQRVRVYETWGFAAQGSRGLGISALFSGASGTGKTMAAEVLARELKLDLFRIDLSQVVSKYIGETEKNLRRVFEAAQEGGAILLFDEADALFGKRTEVKDSHDRYANIEVSYLLQQMEAYSGLAILTTNMKDALDTAFLRRLRFVVQFPFPDAAQRAEIWRRMFPPSTPTESLEVARLARLSVTGGNIRTIALNAAFLAADAGEPVRMAHLQRAVRAEFSKLDKPLAEAEVSGWT</sequence>
<evidence type="ECO:0000259" key="4">
    <source>
        <dbReference type="SMART" id="SM00382"/>
    </source>
</evidence>
<dbReference type="EMBL" id="CP071090">
    <property type="protein sequence ID" value="QSQ27591.1"/>
    <property type="molecule type" value="Genomic_DNA"/>
</dbReference>
<dbReference type="InterPro" id="IPR003593">
    <property type="entry name" value="AAA+_ATPase"/>
</dbReference>
<dbReference type="InterPro" id="IPR054472">
    <property type="entry name" value="WHD"/>
</dbReference>
<dbReference type="RefSeq" id="WP_206729111.1">
    <property type="nucleotide sequence ID" value="NZ_CP071090.1"/>
</dbReference>
<dbReference type="Pfam" id="PF22977">
    <property type="entry name" value="WHD"/>
    <property type="match status" value="1"/>
</dbReference>
<dbReference type="CDD" id="cd19481">
    <property type="entry name" value="RecA-like_protease"/>
    <property type="match status" value="1"/>
</dbReference>
<gene>
    <name evidence="5" type="ORF">JY651_22925</name>
</gene>
<dbReference type="Gene3D" id="3.40.50.300">
    <property type="entry name" value="P-loop containing nucleotide triphosphate hydrolases"/>
    <property type="match status" value="1"/>
</dbReference>
<dbReference type="InterPro" id="IPR027417">
    <property type="entry name" value="P-loop_NTPase"/>
</dbReference>
<accession>A0ABX7PAX7</accession>
<evidence type="ECO:0000313" key="6">
    <source>
        <dbReference type="Proteomes" id="UP000662747"/>
    </source>
</evidence>
<keyword evidence="6" id="KW-1185">Reference proteome</keyword>
<protein>
    <submittedName>
        <fullName evidence="5">ATP-binding protein</fullName>
    </submittedName>
</protein>
<dbReference type="GO" id="GO:0005524">
    <property type="term" value="F:ATP binding"/>
    <property type="evidence" value="ECO:0007669"/>
    <property type="project" value="UniProtKB-KW"/>
</dbReference>
<dbReference type="Proteomes" id="UP000662747">
    <property type="component" value="Chromosome"/>
</dbReference>
<feature type="domain" description="AAA+ ATPase" evidence="4">
    <location>
        <begin position="448"/>
        <end position="580"/>
    </location>
</feature>
<name>A0ABX7PAX7_9BACT</name>
<proteinExistence type="inferred from homology"/>
<evidence type="ECO:0000256" key="2">
    <source>
        <dbReference type="ARBA" id="ARBA00022741"/>
    </source>
</evidence>
<keyword evidence="2" id="KW-0547">Nucleotide-binding</keyword>
<dbReference type="InterPro" id="IPR003959">
    <property type="entry name" value="ATPase_AAA_core"/>
</dbReference>